<comment type="caution">
    <text evidence="8">The sequence shown here is derived from an EMBL/GenBank/DDBJ whole genome shotgun (WGS) entry which is preliminary data.</text>
</comment>
<feature type="transmembrane region" description="Helical" evidence="6">
    <location>
        <begin position="6"/>
        <end position="28"/>
    </location>
</feature>
<dbReference type="InterPro" id="IPR003593">
    <property type="entry name" value="AAA+_ATPase"/>
</dbReference>
<dbReference type="GO" id="GO:0005524">
    <property type="term" value="F:ATP binding"/>
    <property type="evidence" value="ECO:0007669"/>
    <property type="project" value="UniProtKB-UniRule"/>
</dbReference>
<keyword evidence="3" id="KW-0159">Chromosome partition</keyword>
<reference evidence="8 9" key="1">
    <citation type="submission" date="2014-12" db="EMBL/GenBank/DDBJ databases">
        <title>Comparative genomics of the lactic acid bacteria isolated from the honey bee gut.</title>
        <authorList>
            <person name="Ellegaard K.M."/>
            <person name="Tamarit D."/>
            <person name="Javelind E."/>
            <person name="Olofsson T."/>
            <person name="Andersson S.G."/>
            <person name="Vasquez A."/>
        </authorList>
    </citation>
    <scope>NUCLEOTIDE SEQUENCE [LARGE SCALE GENOMIC DNA]</scope>
    <source>
        <strain evidence="8 9">Hon2</strain>
    </source>
</reference>
<dbReference type="SMART" id="SM00382">
    <property type="entry name" value="AAA"/>
    <property type="match status" value="1"/>
</dbReference>
<dbReference type="PANTHER" id="PTHR22683">
    <property type="entry name" value="SPORULATION PROTEIN RELATED"/>
    <property type="match status" value="1"/>
</dbReference>
<evidence type="ECO:0000313" key="9">
    <source>
        <dbReference type="Proteomes" id="UP000033695"/>
    </source>
</evidence>
<keyword evidence="9" id="KW-1185">Reference proteome</keyword>
<dbReference type="PANTHER" id="PTHR22683:SF41">
    <property type="entry name" value="DNA TRANSLOCASE FTSK"/>
    <property type="match status" value="1"/>
</dbReference>
<dbReference type="STRING" id="1218508.JG29_16230"/>
<dbReference type="InterPro" id="IPR002543">
    <property type="entry name" value="FtsK_dom"/>
</dbReference>
<dbReference type="HOGENOM" id="CLU_326722_0_0_9"/>
<dbReference type="GO" id="GO:0003677">
    <property type="term" value="F:DNA binding"/>
    <property type="evidence" value="ECO:0007669"/>
    <property type="project" value="InterPro"/>
</dbReference>
<dbReference type="GO" id="GO:0016020">
    <property type="term" value="C:membrane"/>
    <property type="evidence" value="ECO:0007669"/>
    <property type="project" value="UniProtKB-SubCell"/>
</dbReference>
<dbReference type="SUPFAM" id="SSF52540">
    <property type="entry name" value="P-loop containing nucleoside triphosphate hydrolases"/>
    <property type="match status" value="1"/>
</dbReference>
<dbReference type="Proteomes" id="UP000033695">
    <property type="component" value="Unassembled WGS sequence"/>
</dbReference>
<dbReference type="PATRIC" id="fig|1218508.4.peg.1670"/>
<feature type="transmembrane region" description="Helical" evidence="6">
    <location>
        <begin position="40"/>
        <end position="65"/>
    </location>
</feature>
<dbReference type="Pfam" id="PF01580">
    <property type="entry name" value="FtsK_SpoIIIE"/>
    <property type="match status" value="1"/>
</dbReference>
<feature type="binding site" evidence="5">
    <location>
        <begin position="527"/>
        <end position="534"/>
    </location>
    <ligand>
        <name>ATP</name>
        <dbReference type="ChEBI" id="CHEBI:30616"/>
    </ligand>
</feature>
<keyword evidence="6" id="KW-0812">Transmembrane</keyword>
<evidence type="ECO:0000313" key="8">
    <source>
        <dbReference type="EMBL" id="KJY48106.1"/>
    </source>
</evidence>
<dbReference type="RefSeq" id="WP_045923527.1">
    <property type="nucleotide sequence ID" value="NZ_JBHTHW010000006.1"/>
</dbReference>
<feature type="transmembrane region" description="Helical" evidence="6">
    <location>
        <begin position="113"/>
        <end position="133"/>
    </location>
</feature>
<dbReference type="EMBL" id="JXBZ01000015">
    <property type="protein sequence ID" value="KJY48106.1"/>
    <property type="molecule type" value="Genomic_DNA"/>
</dbReference>
<name>A0A0F4KSB5_9LACO</name>
<feature type="domain" description="FtsK" evidence="7">
    <location>
        <begin position="509"/>
        <end position="718"/>
    </location>
</feature>
<proteinExistence type="predicted"/>
<dbReference type="OrthoDB" id="2327240at2"/>
<feature type="transmembrane region" description="Helical" evidence="6">
    <location>
        <begin position="139"/>
        <end position="156"/>
    </location>
</feature>
<evidence type="ECO:0000256" key="3">
    <source>
        <dbReference type="ARBA" id="ARBA00022829"/>
    </source>
</evidence>
<organism evidence="8 9">
    <name type="scientific">Bombilactobacillus mellis</name>
    <dbReference type="NCBI Taxonomy" id="1218508"/>
    <lineage>
        <taxon>Bacteria</taxon>
        <taxon>Bacillati</taxon>
        <taxon>Bacillota</taxon>
        <taxon>Bacilli</taxon>
        <taxon>Lactobacillales</taxon>
        <taxon>Lactobacillaceae</taxon>
        <taxon>Bombilactobacillus</taxon>
    </lineage>
</organism>
<evidence type="ECO:0000256" key="2">
    <source>
        <dbReference type="ARBA" id="ARBA00022741"/>
    </source>
</evidence>
<keyword evidence="2 5" id="KW-0547">Nucleotide-binding</keyword>
<keyword evidence="6" id="KW-1133">Transmembrane helix</keyword>
<evidence type="ECO:0000256" key="4">
    <source>
        <dbReference type="ARBA" id="ARBA00022840"/>
    </source>
</evidence>
<gene>
    <name evidence="8" type="ORF">JG29_16230</name>
</gene>
<keyword evidence="4 5" id="KW-0067">ATP-binding</keyword>
<keyword evidence="6" id="KW-0472">Membrane</keyword>
<evidence type="ECO:0000256" key="5">
    <source>
        <dbReference type="PROSITE-ProRule" id="PRU00289"/>
    </source>
</evidence>
<dbReference type="PROSITE" id="PS50901">
    <property type="entry name" value="FTSK"/>
    <property type="match status" value="1"/>
</dbReference>
<evidence type="ECO:0000256" key="6">
    <source>
        <dbReference type="SAM" id="Phobius"/>
    </source>
</evidence>
<sequence>MINFDLIFQWILPLSIALMSYYGVMHFFRRVYEYADLDKLWSFLIKAGLIAGAITLILYCVITAPWYEQAKYLLFSSSNKVRQTIIWQTLLNYIKIGLIWLLYWLAIYLRSILIVWLPCFYITIQSLIWRISFNRTANIIVQLIILSPWLMLKYLFGYQTPFFDFFQKKLFLAKLKENLNDSYFDALSGYDDRGNKFENGVGGTVQTQRIKKTALAIRQSRVVVKTMDGLRYAEIFVRKSRETDTDRLIAEVLKGLGSRLTAPSIRFPEDATFSADKGGFLFDSSVPYNAADELGLWKDNFSNPFAASNKIKNKGKGFLGTYLTNCLNMLRYFRHLTPASFLEKMQAKDAKRFYRDPTLDRSKYLVEHNLDLSVIKTPVDPKTGATIKQQKQLAYKKAMQLEPDLNQVLNSFKINGTFDNVMVGGNTAVYSYTLPRSPHLPTNFDNLAKGISNMLKMPDIPIVLVSAGVLKISLVTGVNIPVDFREMIKKRPSGVSEVISGLIGVDAMGKPIEFSLGNQIPHMILFGKTGSGKTVTLMNMIYSVMDSKNPEEVKIIYIDGKGNSFELMRTDNPENPDYHPNPYTYAQPAGAGDIEYVRALFNHVVKLTQDRIELFKKFNISKIEEYNKRFPDKKLCTILVICDELSTIIDQDAQLKSSEAAENNVTDKIEYLAKMSRSVGIRLILANQTARKEKIPGRITANISGRVSLGVTEPVESDIALPDTGIKAHYITQAGEFYSLMKGTNHPEHGNSPFLEDEEMYDLNDKLEEKFGHHDYVYTRQEIIDEFRKSKGEEGDNDMYVVPNNLPNQNSSVQDLLAAIKNNPQWAVVNRKSPIFAENKDLHAGTKREVHHKEKLINEAFEQAQDFINAKKAEEVLDARKHSGKFLARGKDKGVI</sequence>
<evidence type="ECO:0000259" key="7">
    <source>
        <dbReference type="PROSITE" id="PS50901"/>
    </source>
</evidence>
<dbReference type="GO" id="GO:0007059">
    <property type="term" value="P:chromosome segregation"/>
    <property type="evidence" value="ECO:0007669"/>
    <property type="project" value="UniProtKB-KW"/>
</dbReference>
<protein>
    <submittedName>
        <fullName evidence="8">FtsK/SpoIIIE family protein</fullName>
    </submittedName>
</protein>
<dbReference type="InterPro" id="IPR027417">
    <property type="entry name" value="P-loop_NTPase"/>
</dbReference>
<comment type="subcellular location">
    <subcellularLocation>
        <location evidence="1">Membrane</location>
        <topology evidence="1">Multi-pass membrane protein</topology>
    </subcellularLocation>
</comment>
<accession>A0A0F4KSB5</accession>
<dbReference type="AlphaFoldDB" id="A0A0F4KSB5"/>
<dbReference type="Gene3D" id="3.40.50.300">
    <property type="entry name" value="P-loop containing nucleotide triphosphate hydrolases"/>
    <property type="match status" value="1"/>
</dbReference>
<feature type="transmembrane region" description="Helical" evidence="6">
    <location>
        <begin position="85"/>
        <end position="106"/>
    </location>
</feature>
<dbReference type="InterPro" id="IPR050206">
    <property type="entry name" value="FtsK/SpoIIIE/SftA"/>
</dbReference>
<evidence type="ECO:0000256" key="1">
    <source>
        <dbReference type="ARBA" id="ARBA00004141"/>
    </source>
</evidence>